<organism evidence="2 3">
    <name type="scientific">Parnassius mnemosyne</name>
    <name type="common">clouded apollo</name>
    <dbReference type="NCBI Taxonomy" id="213953"/>
    <lineage>
        <taxon>Eukaryota</taxon>
        <taxon>Metazoa</taxon>
        <taxon>Ecdysozoa</taxon>
        <taxon>Arthropoda</taxon>
        <taxon>Hexapoda</taxon>
        <taxon>Insecta</taxon>
        <taxon>Pterygota</taxon>
        <taxon>Neoptera</taxon>
        <taxon>Endopterygota</taxon>
        <taxon>Lepidoptera</taxon>
        <taxon>Glossata</taxon>
        <taxon>Ditrysia</taxon>
        <taxon>Papilionoidea</taxon>
        <taxon>Papilionidae</taxon>
        <taxon>Parnassiinae</taxon>
        <taxon>Parnassini</taxon>
        <taxon>Parnassius</taxon>
        <taxon>Driopa</taxon>
    </lineage>
</organism>
<sequence length="111" mass="12498">MPEFDNCDKSITKKLPGLECNKCGKVVHVNQLCTDLSSKQLSALHNTENLEWTCQDCHKESLHRKSFIIPEDDDDDTDENQMGESGSAAMSKLLSDISTEVKEAVKKEWLL</sequence>
<comment type="caution">
    <text evidence="2">The sequence shown here is derived from an EMBL/GenBank/DDBJ whole genome shotgun (WGS) entry which is preliminary data.</text>
</comment>
<evidence type="ECO:0000313" key="3">
    <source>
        <dbReference type="Proteomes" id="UP001314205"/>
    </source>
</evidence>
<dbReference type="Proteomes" id="UP001314205">
    <property type="component" value="Unassembled WGS sequence"/>
</dbReference>
<feature type="compositionally biased region" description="Acidic residues" evidence="1">
    <location>
        <begin position="70"/>
        <end position="81"/>
    </location>
</feature>
<name>A0AAV1LBB0_9NEOP</name>
<dbReference type="InterPro" id="IPR013083">
    <property type="entry name" value="Znf_RING/FYVE/PHD"/>
</dbReference>
<gene>
    <name evidence="2" type="ORF">PARMNEM_LOCUS11585</name>
</gene>
<protein>
    <submittedName>
        <fullName evidence="2">Uncharacterized protein</fullName>
    </submittedName>
</protein>
<keyword evidence="3" id="KW-1185">Reference proteome</keyword>
<evidence type="ECO:0000256" key="1">
    <source>
        <dbReference type="SAM" id="MobiDB-lite"/>
    </source>
</evidence>
<accession>A0AAV1LBB0</accession>
<dbReference type="AlphaFoldDB" id="A0AAV1LBB0"/>
<proteinExistence type="predicted"/>
<evidence type="ECO:0000313" key="2">
    <source>
        <dbReference type="EMBL" id="CAK1591332.1"/>
    </source>
</evidence>
<reference evidence="2 3" key="1">
    <citation type="submission" date="2023-11" db="EMBL/GenBank/DDBJ databases">
        <authorList>
            <person name="Hedman E."/>
            <person name="Englund M."/>
            <person name="Stromberg M."/>
            <person name="Nyberg Akerstrom W."/>
            <person name="Nylinder S."/>
            <person name="Jareborg N."/>
            <person name="Kallberg Y."/>
            <person name="Kronander E."/>
        </authorList>
    </citation>
    <scope>NUCLEOTIDE SEQUENCE [LARGE SCALE GENOMIC DNA]</scope>
</reference>
<dbReference type="Gene3D" id="3.30.40.10">
    <property type="entry name" value="Zinc/RING finger domain, C3HC4 (zinc finger)"/>
    <property type="match status" value="1"/>
</dbReference>
<dbReference type="EMBL" id="CAVLGL010000086">
    <property type="protein sequence ID" value="CAK1591332.1"/>
    <property type="molecule type" value="Genomic_DNA"/>
</dbReference>
<feature type="region of interest" description="Disordered" evidence="1">
    <location>
        <begin position="68"/>
        <end position="90"/>
    </location>
</feature>